<dbReference type="Gene3D" id="3.40.30.10">
    <property type="entry name" value="Glutaredoxin"/>
    <property type="match status" value="1"/>
</dbReference>
<dbReference type="InterPro" id="IPR013740">
    <property type="entry name" value="Redoxin"/>
</dbReference>
<dbReference type="Proteomes" id="UP000004374">
    <property type="component" value="Unassembled WGS sequence"/>
</dbReference>
<evidence type="ECO:0000256" key="1">
    <source>
        <dbReference type="ARBA" id="ARBA00023157"/>
    </source>
</evidence>
<evidence type="ECO:0000313" key="5">
    <source>
        <dbReference type="EMBL" id="GAB59348.1"/>
    </source>
</evidence>
<keyword evidence="2" id="KW-0676">Redox-active center</keyword>
<feature type="signal peptide" evidence="3">
    <location>
        <begin position="1"/>
        <end position="30"/>
    </location>
</feature>
<dbReference type="AlphaFoldDB" id="I1DZ70"/>
<protein>
    <submittedName>
        <fullName evidence="5">Thiol peroxidase, atypical 2-Cys peroxiredoxin</fullName>
        <ecNumber evidence="5">1.11.1.15</ecNumber>
    </submittedName>
</protein>
<dbReference type="PANTHER" id="PTHR43110:SF1">
    <property type="entry name" value="THIOL PEROXIDASE"/>
    <property type="match status" value="1"/>
</dbReference>
<feature type="domain" description="Thioredoxin" evidence="4">
    <location>
        <begin position="58"/>
        <end position="208"/>
    </location>
</feature>
<dbReference type="SUPFAM" id="SSF52833">
    <property type="entry name" value="Thioredoxin-like"/>
    <property type="match status" value="1"/>
</dbReference>
<comment type="caution">
    <text evidence="5">The sequence shown here is derived from an EMBL/GenBank/DDBJ whole genome shotgun (WGS) entry which is preliminary data.</text>
</comment>
<dbReference type="EC" id="1.11.1.15" evidence="5"/>
<dbReference type="InterPro" id="IPR002065">
    <property type="entry name" value="TPX"/>
</dbReference>
<dbReference type="CDD" id="cd03014">
    <property type="entry name" value="PRX_Atyp2cys"/>
    <property type="match status" value="1"/>
</dbReference>
<accession>I1DZ70</accession>
<dbReference type="EMBL" id="BAFK01000012">
    <property type="protein sequence ID" value="GAB59348.1"/>
    <property type="molecule type" value="Genomic_DNA"/>
</dbReference>
<dbReference type="InterPro" id="IPR050455">
    <property type="entry name" value="Tpx_Peroxidase_subfamily"/>
</dbReference>
<evidence type="ECO:0000313" key="6">
    <source>
        <dbReference type="Proteomes" id="UP000004374"/>
    </source>
</evidence>
<dbReference type="NCBIfam" id="NF001808">
    <property type="entry name" value="PRK00522.1"/>
    <property type="match status" value="1"/>
</dbReference>
<organism evidence="5 6">
    <name type="scientific">Rheinheimera nanhaiensis E407-8</name>
    <dbReference type="NCBI Taxonomy" id="562729"/>
    <lineage>
        <taxon>Bacteria</taxon>
        <taxon>Pseudomonadati</taxon>
        <taxon>Pseudomonadota</taxon>
        <taxon>Gammaproteobacteria</taxon>
        <taxon>Chromatiales</taxon>
        <taxon>Chromatiaceae</taxon>
        <taxon>Rheinheimera</taxon>
    </lineage>
</organism>
<keyword evidence="6" id="KW-1185">Reference proteome</keyword>
<evidence type="ECO:0000256" key="3">
    <source>
        <dbReference type="SAM" id="SignalP"/>
    </source>
</evidence>
<feature type="chain" id="PRO_5003639629" evidence="3">
    <location>
        <begin position="31"/>
        <end position="210"/>
    </location>
</feature>
<dbReference type="STRING" id="562729.RNAN_2350"/>
<evidence type="ECO:0000256" key="2">
    <source>
        <dbReference type="ARBA" id="ARBA00023284"/>
    </source>
</evidence>
<proteinExistence type="predicted"/>
<dbReference type="InterPro" id="IPR013766">
    <property type="entry name" value="Thioredoxin_domain"/>
</dbReference>
<keyword evidence="5" id="KW-0575">Peroxidase</keyword>
<dbReference type="RefSeq" id="WP_008221865.1">
    <property type="nucleotide sequence ID" value="NZ_BAFK01000012.1"/>
</dbReference>
<keyword evidence="1" id="KW-1015">Disulfide bond</keyword>
<dbReference type="PROSITE" id="PS51352">
    <property type="entry name" value="THIOREDOXIN_2"/>
    <property type="match status" value="1"/>
</dbReference>
<dbReference type="OrthoDB" id="9781543at2"/>
<gene>
    <name evidence="5" type="primary">tpx</name>
    <name evidence="5" type="ORF">RNAN_2350</name>
</gene>
<evidence type="ECO:0000259" key="4">
    <source>
        <dbReference type="PROSITE" id="PS51352"/>
    </source>
</evidence>
<sequence>MFAKSPAQSCFRRQAILAVLFATFSASSIAIDLQARLPERLSKVKAGNQQIVLLGNKVELGAKAPGFKVVDGNFKTVSLADYRGKTVMLSVVPSIDTGICSLQTKRFNSEVANLTDDVVLLTISTDLPFAQKRYCQQEQINSMPVLSDAVWRDFGSNYGLLIKDMGLLARAVLIIDAKGKLVYQQLVDELAKEPDYAAALTALQQLVAKK</sequence>
<name>I1DZ70_9GAMM</name>
<keyword evidence="5" id="KW-0560">Oxidoreductase</keyword>
<dbReference type="PANTHER" id="PTHR43110">
    <property type="entry name" value="THIOL PEROXIDASE"/>
    <property type="match status" value="1"/>
</dbReference>
<reference evidence="5 6" key="1">
    <citation type="journal article" date="2012" name="J. Bacteriol.">
        <title>Genome Sequence of the Protease-Producing Bacterium Rheinheimera nanhaiensis E407-8T, Isolated from Deep-Sea Sediment of the South China Sea.</title>
        <authorList>
            <person name="Zhang X.-Y."/>
            <person name="Zhang Y.-J."/>
            <person name="Qin Q.-L."/>
            <person name="Xie B.-B."/>
            <person name="Chen X.-L."/>
            <person name="Zhou B.-C."/>
            <person name="Zhang Y.-Z."/>
        </authorList>
    </citation>
    <scope>NUCLEOTIDE SEQUENCE [LARGE SCALE GENOMIC DNA]</scope>
    <source>
        <strain evidence="5 6">E407-8</strain>
    </source>
</reference>
<dbReference type="InterPro" id="IPR036249">
    <property type="entry name" value="Thioredoxin-like_sf"/>
</dbReference>
<dbReference type="GO" id="GO:0008379">
    <property type="term" value="F:thioredoxin peroxidase activity"/>
    <property type="evidence" value="ECO:0007669"/>
    <property type="project" value="InterPro"/>
</dbReference>
<keyword evidence="3" id="KW-0732">Signal</keyword>
<dbReference type="Pfam" id="PF08534">
    <property type="entry name" value="Redoxin"/>
    <property type="match status" value="1"/>
</dbReference>